<organism evidence="1 2">
    <name type="scientific">Campylobacter taeniopygiae</name>
    <dbReference type="NCBI Taxonomy" id="2510188"/>
    <lineage>
        <taxon>Bacteria</taxon>
        <taxon>Pseudomonadati</taxon>
        <taxon>Campylobacterota</taxon>
        <taxon>Epsilonproteobacteria</taxon>
        <taxon>Campylobacterales</taxon>
        <taxon>Campylobacteraceae</taxon>
        <taxon>Campylobacter</taxon>
    </lineage>
</organism>
<evidence type="ECO:0000313" key="1">
    <source>
        <dbReference type="EMBL" id="TKX34849.1"/>
    </source>
</evidence>
<dbReference type="Pfam" id="PF26363">
    <property type="entry name" value="Phospholipase-like"/>
    <property type="match status" value="1"/>
</dbReference>
<dbReference type="EMBL" id="NXLY01000001">
    <property type="protein sequence ID" value="TKX34849.1"/>
    <property type="molecule type" value="Genomic_DNA"/>
</dbReference>
<comment type="caution">
    <text evidence="1">The sequence shown here is derived from an EMBL/GenBank/DDBJ whole genome shotgun (WGS) entry which is preliminary data.</text>
</comment>
<sequence length="249" mass="29124">MYHYSLLSHAAYLNLDLKDIFVKVSQKEFFRVLTNFSYKNGIAIGKFDPFIAFYFIKNFVLLAHINENFLESKGGFRASLFQDRNTQEFILVIAGSDLRPIKFDLGDIWSDFLILNHKIPKAQYLSLCSFYKKLKSKFQFKKITLVGHSLGGYLAQIFMARLGFAVDRIYTFQAPGLSKNIKNNSLHIKNNSYHFYTHHLPKEQICWHHFNFVQALYSKKGNEIILNLGTRLHHPRLCPMMIYKVLKLL</sequence>
<keyword evidence="2" id="KW-1185">Reference proteome</keyword>
<dbReference type="CDD" id="cd00741">
    <property type="entry name" value="Lipase"/>
    <property type="match status" value="1"/>
</dbReference>
<accession>A0ABY2TLA2</accession>
<gene>
    <name evidence="1" type="ORF">CQA75_00320</name>
</gene>
<dbReference type="SUPFAM" id="SSF53474">
    <property type="entry name" value="alpha/beta-Hydrolases"/>
    <property type="match status" value="1"/>
</dbReference>
<dbReference type="Gene3D" id="3.40.50.1820">
    <property type="entry name" value="alpha/beta hydrolase"/>
    <property type="match status" value="1"/>
</dbReference>
<proteinExistence type="predicted"/>
<dbReference type="Proteomes" id="UP000309584">
    <property type="component" value="Unassembled WGS sequence"/>
</dbReference>
<protein>
    <submittedName>
        <fullName evidence="1">Lipase</fullName>
    </submittedName>
</protein>
<reference evidence="1 2" key="1">
    <citation type="submission" date="2018-05" db="EMBL/GenBank/DDBJ databases">
        <title>Novel Campyloabacter and Helicobacter Species and Strains.</title>
        <authorList>
            <person name="Mannion A.J."/>
            <person name="Shen Z."/>
            <person name="Fox J.G."/>
        </authorList>
    </citation>
    <scope>NUCLEOTIDE SEQUENCE [LARGE SCALE GENOMIC DNA]</scope>
    <source>
        <strain evidence="2">MIT10-5678</strain>
    </source>
</reference>
<dbReference type="InterPro" id="IPR029058">
    <property type="entry name" value="AB_hydrolase_fold"/>
</dbReference>
<evidence type="ECO:0000313" key="2">
    <source>
        <dbReference type="Proteomes" id="UP000309584"/>
    </source>
</evidence>
<name>A0ABY2TLA2_9BACT</name>